<dbReference type="EMBL" id="JAOYFB010000038">
    <property type="protein sequence ID" value="KAK4028267.1"/>
    <property type="molecule type" value="Genomic_DNA"/>
</dbReference>
<organism evidence="1 2">
    <name type="scientific">Daphnia magna</name>
    <dbReference type="NCBI Taxonomy" id="35525"/>
    <lineage>
        <taxon>Eukaryota</taxon>
        <taxon>Metazoa</taxon>
        <taxon>Ecdysozoa</taxon>
        <taxon>Arthropoda</taxon>
        <taxon>Crustacea</taxon>
        <taxon>Branchiopoda</taxon>
        <taxon>Diplostraca</taxon>
        <taxon>Cladocera</taxon>
        <taxon>Anomopoda</taxon>
        <taxon>Daphniidae</taxon>
        <taxon>Daphnia</taxon>
    </lineage>
</organism>
<reference evidence="1 2" key="1">
    <citation type="journal article" date="2023" name="Nucleic Acids Res.">
        <title>The hologenome of Daphnia magna reveals possible DNA methylation and microbiome-mediated evolution of the host genome.</title>
        <authorList>
            <person name="Chaturvedi A."/>
            <person name="Li X."/>
            <person name="Dhandapani V."/>
            <person name="Marshall H."/>
            <person name="Kissane S."/>
            <person name="Cuenca-Cambronero M."/>
            <person name="Asole G."/>
            <person name="Calvet F."/>
            <person name="Ruiz-Romero M."/>
            <person name="Marangio P."/>
            <person name="Guigo R."/>
            <person name="Rago D."/>
            <person name="Mirbahai L."/>
            <person name="Eastwood N."/>
            <person name="Colbourne J.K."/>
            <person name="Zhou J."/>
            <person name="Mallon E."/>
            <person name="Orsini L."/>
        </authorList>
    </citation>
    <scope>NUCLEOTIDE SEQUENCE [LARGE SCALE GENOMIC DNA]</scope>
    <source>
        <strain evidence="1">LRV0_1</strain>
    </source>
</reference>
<evidence type="ECO:0000313" key="2">
    <source>
        <dbReference type="Proteomes" id="UP001234178"/>
    </source>
</evidence>
<protein>
    <submittedName>
        <fullName evidence="1">Uncharacterized protein</fullName>
    </submittedName>
</protein>
<dbReference type="Proteomes" id="UP001234178">
    <property type="component" value="Unassembled WGS sequence"/>
</dbReference>
<proteinExistence type="predicted"/>
<gene>
    <name evidence="1" type="ORF">OUZ56_017547</name>
</gene>
<keyword evidence="2" id="KW-1185">Reference proteome</keyword>
<comment type="caution">
    <text evidence="1">The sequence shown here is derived from an EMBL/GenBank/DDBJ whole genome shotgun (WGS) entry which is preliminary data.</text>
</comment>
<accession>A0ABR0AT18</accession>
<name>A0ABR0AT18_9CRUS</name>
<sequence length="84" mass="9050">MVPAMRVHSPVVVYQAPSLSLVNRQYNLLLHGGDAEPLVSLFFWLCFCSILCCGGGGCQGPLRVDDPTGLSTLNCWGTGSRLRP</sequence>
<evidence type="ECO:0000313" key="1">
    <source>
        <dbReference type="EMBL" id="KAK4028267.1"/>
    </source>
</evidence>